<keyword evidence="1" id="KW-0472">Membrane</keyword>
<proteinExistence type="predicted"/>
<gene>
    <name evidence="2" type="ORF">DAH51_05400</name>
</gene>
<dbReference type="Proteomes" id="UP000287401">
    <property type="component" value="Unassembled WGS sequence"/>
</dbReference>
<evidence type="ECO:0000313" key="2">
    <source>
        <dbReference type="EMBL" id="RSU60341.1"/>
    </source>
</evidence>
<evidence type="ECO:0000256" key="1">
    <source>
        <dbReference type="SAM" id="Phobius"/>
    </source>
</evidence>
<feature type="transmembrane region" description="Helical" evidence="1">
    <location>
        <begin position="52"/>
        <end position="72"/>
    </location>
</feature>
<feature type="transmembrane region" description="Helical" evidence="1">
    <location>
        <begin position="12"/>
        <end position="32"/>
    </location>
</feature>
<accession>A0A430C603</accession>
<comment type="caution">
    <text evidence="2">The sequence shown here is derived from an EMBL/GenBank/DDBJ whole genome shotgun (WGS) entry which is preliminary data.</text>
</comment>
<organism evidence="2 3">
    <name type="scientific">Sphingobium yanoikuyae</name>
    <name type="common">Sphingomonas yanoikuyae</name>
    <dbReference type="NCBI Taxonomy" id="13690"/>
    <lineage>
        <taxon>Bacteria</taxon>
        <taxon>Pseudomonadati</taxon>
        <taxon>Pseudomonadota</taxon>
        <taxon>Alphaproteobacteria</taxon>
        <taxon>Sphingomonadales</taxon>
        <taxon>Sphingomonadaceae</taxon>
        <taxon>Sphingobium</taxon>
    </lineage>
</organism>
<keyword evidence="1" id="KW-1133">Transmembrane helix</keyword>
<protein>
    <submittedName>
        <fullName evidence="2">Uncharacterized protein</fullName>
    </submittedName>
</protein>
<keyword evidence="1" id="KW-0812">Transmembrane</keyword>
<sequence>MEGMTRRRQIWVSVWTSLSLVPVLLLLFGWSMMECSDADPCPTGGKMPFGEAAAIFGVMLMIGQGIFLKSIWRGR</sequence>
<evidence type="ECO:0000313" key="3">
    <source>
        <dbReference type="Proteomes" id="UP000287401"/>
    </source>
</evidence>
<dbReference type="EMBL" id="QRAL01000004">
    <property type="protein sequence ID" value="RSU60341.1"/>
    <property type="molecule type" value="Genomic_DNA"/>
</dbReference>
<dbReference type="AlphaFoldDB" id="A0A430C603"/>
<reference evidence="2 3" key="1">
    <citation type="submission" date="2018-07" db="EMBL/GenBank/DDBJ databases">
        <title>Genomic and Epidemiologic Investigation of an Indolent Hospital Outbreak.</title>
        <authorList>
            <person name="Johnson R.C."/>
            <person name="Deming C."/>
            <person name="Conlan S."/>
            <person name="Zellmer C.J."/>
            <person name="Michelin A.V."/>
            <person name="Lee-Lin S."/>
            <person name="Thomas P.J."/>
            <person name="Park M."/>
            <person name="Weingarten R.A."/>
            <person name="Less J."/>
            <person name="Dekker J.P."/>
            <person name="Frank K.M."/>
            <person name="Musser K.A."/>
            <person name="Mcquiston J.R."/>
            <person name="Henderson D.K."/>
            <person name="Lau A.F."/>
            <person name="Palmore T.N."/>
            <person name="Segre J.A."/>
        </authorList>
    </citation>
    <scope>NUCLEOTIDE SEQUENCE [LARGE SCALE GENOMIC DNA]</scope>
    <source>
        <strain evidence="2 3">SK-NIH.Env6_1116</strain>
    </source>
</reference>
<name>A0A430C603_SPHYA</name>